<evidence type="ECO:0000256" key="4">
    <source>
        <dbReference type="ARBA" id="ARBA00012944"/>
    </source>
</evidence>
<evidence type="ECO:0000313" key="20">
    <source>
        <dbReference type="EMBL" id="QHV34328.1"/>
    </source>
</evidence>
<keyword evidence="7 17" id="KW-0679">Respiratory chain</keyword>
<comment type="function">
    <text evidence="17">Core subunit of the mitochondrial membrane respiratory chain NADH dehydrogenase (Complex I) which catalyzes electron transfer from NADH through the respiratory chain, using ubiquinone as an electron acceptor. Essential for the catalytic activity and assembly of complex I.</text>
</comment>
<comment type="similarity">
    <text evidence="3 17">Belongs to the complex I subunit 4 family.</text>
</comment>
<dbReference type="GO" id="GO:0042773">
    <property type="term" value="P:ATP synthesis coupled electron transport"/>
    <property type="evidence" value="ECO:0007669"/>
    <property type="project" value="InterPro"/>
</dbReference>
<keyword evidence="14 17" id="KW-0496">Mitochondrion</keyword>
<evidence type="ECO:0000256" key="3">
    <source>
        <dbReference type="ARBA" id="ARBA00009025"/>
    </source>
</evidence>
<evidence type="ECO:0000256" key="2">
    <source>
        <dbReference type="ARBA" id="ARBA00004225"/>
    </source>
</evidence>
<comment type="function">
    <text evidence="1">Core subunit of the mitochondrial membrane respiratory chain NADH dehydrogenase (Complex I) that is believed to belong to the minimal assembly required for catalysis. Complex I functions in the transfer of electrons from NADH to the respiratory chain. The immediate electron acceptor for the enzyme is believed to be ubiquinone.</text>
</comment>
<feature type="domain" description="NADH:ubiquinone oxidoreductase chain 4 N-terminal" evidence="19">
    <location>
        <begin position="1"/>
        <end position="95"/>
    </location>
</feature>
<dbReference type="InterPro" id="IPR003918">
    <property type="entry name" value="NADH_UbQ_OxRdtase"/>
</dbReference>
<feature type="transmembrane region" description="Helical" evidence="17">
    <location>
        <begin position="161"/>
        <end position="184"/>
    </location>
</feature>
<keyword evidence="10 17" id="KW-0249">Electron transport</keyword>
<feature type="domain" description="NADH:quinone oxidoreductase/Mrp antiporter transmembrane" evidence="18">
    <location>
        <begin position="99"/>
        <end position="381"/>
    </location>
</feature>
<geneLocation type="mitochondrion" evidence="20"/>
<sequence length="434" mass="51812">MMIILFFFFLIPLLFLSNYFYQFSLIILMITLFKCNFYSFFCNISYGLGFDTFSFFLLFLTLLISCLMIMSYNCIFDNYFFIFMVLFICLILLLIFMFMNLFMFYLFFEFSLIPLMLMIFGWGKYLERMISSLYLFFYTLISSLPLLILMIYFYFNFDSLFIGSNFLINCNFYIHLFMVISFLVKFPMFMLHFWLPKAHVQAPIFGSMILAGLMLKVGGYGFFRFMTLFDYIFYTYSYVWYSFSLMGCLIVSLICLVQGDIKCLIAYSSISHMSLCLMGFLSLFKIGFLGSYMMMISHGFCSSGLFCLANFIYLHTNSRSFYINKGMISFMPSMSFMWFMFCLFNMSCPPSINFLSEVFIMYSMLKYWFSCFIFFVVISFLSACFSFYLYVYSQCGQFSNFYSFFMISSENYLFIFVHLIMIFVFIIFCPLIFF</sequence>
<feature type="transmembrane region" description="Helical" evidence="17">
    <location>
        <begin position="204"/>
        <end position="226"/>
    </location>
</feature>
<dbReference type="Pfam" id="PF01059">
    <property type="entry name" value="Oxidored_q5_N"/>
    <property type="match status" value="1"/>
</dbReference>
<comment type="subcellular location">
    <subcellularLocation>
        <location evidence="2 17">Mitochondrion membrane</location>
        <topology evidence="2 17">Multi-pass membrane protein</topology>
    </subcellularLocation>
</comment>
<dbReference type="GO" id="GO:0031966">
    <property type="term" value="C:mitochondrial membrane"/>
    <property type="evidence" value="ECO:0007669"/>
    <property type="project" value="UniProtKB-SubCell"/>
</dbReference>
<comment type="catalytic activity">
    <reaction evidence="16 17">
        <text>a ubiquinone + NADH + 5 H(+)(in) = a ubiquinol + NAD(+) + 4 H(+)(out)</text>
        <dbReference type="Rhea" id="RHEA:29091"/>
        <dbReference type="Rhea" id="RHEA-COMP:9565"/>
        <dbReference type="Rhea" id="RHEA-COMP:9566"/>
        <dbReference type="ChEBI" id="CHEBI:15378"/>
        <dbReference type="ChEBI" id="CHEBI:16389"/>
        <dbReference type="ChEBI" id="CHEBI:17976"/>
        <dbReference type="ChEBI" id="CHEBI:57540"/>
        <dbReference type="ChEBI" id="CHEBI:57945"/>
        <dbReference type="EC" id="7.1.1.2"/>
    </reaction>
</comment>
<evidence type="ECO:0000256" key="17">
    <source>
        <dbReference type="RuleBase" id="RU003297"/>
    </source>
</evidence>
<dbReference type="PRINTS" id="PR01437">
    <property type="entry name" value="NUOXDRDTASE4"/>
</dbReference>
<evidence type="ECO:0000256" key="8">
    <source>
        <dbReference type="ARBA" id="ARBA00022692"/>
    </source>
</evidence>
<keyword evidence="8 17" id="KW-0812">Transmembrane</keyword>
<evidence type="ECO:0000256" key="15">
    <source>
        <dbReference type="ARBA" id="ARBA00023136"/>
    </source>
</evidence>
<dbReference type="PANTHER" id="PTHR43507">
    <property type="entry name" value="NADH-UBIQUINONE OXIDOREDUCTASE CHAIN 4"/>
    <property type="match status" value="1"/>
</dbReference>
<dbReference type="GO" id="GO:0003954">
    <property type="term" value="F:NADH dehydrogenase activity"/>
    <property type="evidence" value="ECO:0007669"/>
    <property type="project" value="TreeGrafter"/>
</dbReference>
<accession>A0A6C0MDS4</accession>
<evidence type="ECO:0000256" key="9">
    <source>
        <dbReference type="ARBA" id="ARBA00022967"/>
    </source>
</evidence>
<evidence type="ECO:0000256" key="16">
    <source>
        <dbReference type="ARBA" id="ARBA00049551"/>
    </source>
</evidence>
<dbReference type="EC" id="7.1.1.2" evidence="4 17"/>
<evidence type="ECO:0000256" key="11">
    <source>
        <dbReference type="ARBA" id="ARBA00022989"/>
    </source>
</evidence>
<dbReference type="GO" id="GO:0048039">
    <property type="term" value="F:ubiquinone binding"/>
    <property type="evidence" value="ECO:0007669"/>
    <property type="project" value="TreeGrafter"/>
</dbReference>
<feature type="transmembrane region" description="Helical" evidence="17">
    <location>
        <begin position="104"/>
        <end position="123"/>
    </location>
</feature>
<feature type="transmembrane region" description="Helical" evidence="17">
    <location>
        <begin position="79"/>
        <end position="98"/>
    </location>
</feature>
<evidence type="ECO:0000256" key="13">
    <source>
        <dbReference type="ARBA" id="ARBA00023075"/>
    </source>
</evidence>
<evidence type="ECO:0000256" key="12">
    <source>
        <dbReference type="ARBA" id="ARBA00023027"/>
    </source>
</evidence>
<dbReference type="InterPro" id="IPR001750">
    <property type="entry name" value="ND/Mrp_TM"/>
</dbReference>
<keyword evidence="12 17" id="KW-0520">NAD</keyword>
<feature type="transmembrane region" description="Helical" evidence="17">
    <location>
        <begin position="292"/>
        <end position="314"/>
    </location>
</feature>
<protein>
    <recommendedName>
        <fullName evidence="5 17">NADH-ubiquinone oxidoreductase chain 4</fullName>
        <ecNumber evidence="4 17">7.1.1.2</ecNumber>
    </recommendedName>
</protein>
<reference evidence="20" key="1">
    <citation type="journal article" date="2020" name="Int. J. Biol. Macromol.">
        <title>Comparative mitogenomes of six species in the subfamily Iassinae (Hemiptera: Cicadellidae) and phylogenetic analysis.</title>
        <authorList>
            <person name="Wang J."/>
            <person name="Wu Y."/>
            <person name="Dai R."/>
            <person name="Yang M."/>
        </authorList>
    </citation>
    <scope>NUCLEOTIDE SEQUENCE</scope>
</reference>
<keyword evidence="9" id="KW-1278">Translocase</keyword>
<feature type="transmembrane region" description="Helical" evidence="17">
    <location>
        <begin position="53"/>
        <end position="72"/>
    </location>
</feature>
<feature type="transmembrane region" description="Helical" evidence="17">
    <location>
        <begin position="367"/>
        <end position="391"/>
    </location>
</feature>
<keyword evidence="11 17" id="KW-1133">Transmembrane helix</keyword>
<keyword evidence="6 17" id="KW-0813">Transport</keyword>
<keyword evidence="13 17" id="KW-0830">Ubiquinone</keyword>
<evidence type="ECO:0000259" key="18">
    <source>
        <dbReference type="Pfam" id="PF00361"/>
    </source>
</evidence>
<feature type="transmembrane region" description="Helical" evidence="17">
    <location>
        <begin position="264"/>
        <end position="286"/>
    </location>
</feature>
<evidence type="ECO:0000256" key="6">
    <source>
        <dbReference type="ARBA" id="ARBA00022448"/>
    </source>
</evidence>
<dbReference type="Pfam" id="PF00361">
    <property type="entry name" value="Proton_antipo_M"/>
    <property type="match status" value="1"/>
</dbReference>
<evidence type="ECO:0000256" key="5">
    <source>
        <dbReference type="ARBA" id="ARBA00021006"/>
    </source>
</evidence>
<proteinExistence type="inferred from homology"/>
<gene>
    <name evidence="20" type="primary">ND4</name>
</gene>
<feature type="transmembrane region" description="Helical" evidence="17">
    <location>
        <begin position="412"/>
        <end position="433"/>
    </location>
</feature>
<evidence type="ECO:0000256" key="10">
    <source>
        <dbReference type="ARBA" id="ARBA00022982"/>
    </source>
</evidence>
<feature type="transmembrane region" description="Helical" evidence="17">
    <location>
        <begin position="7"/>
        <end position="33"/>
    </location>
</feature>
<evidence type="ECO:0000256" key="14">
    <source>
        <dbReference type="ARBA" id="ARBA00023128"/>
    </source>
</evidence>
<dbReference type="GO" id="GO:0015990">
    <property type="term" value="P:electron transport coupled proton transport"/>
    <property type="evidence" value="ECO:0007669"/>
    <property type="project" value="TreeGrafter"/>
</dbReference>
<organism evidence="20">
    <name type="scientific">Gessius rufidorsus</name>
    <dbReference type="NCBI Taxonomy" id="1971641"/>
    <lineage>
        <taxon>Eukaryota</taxon>
        <taxon>Metazoa</taxon>
        <taxon>Ecdysozoa</taxon>
        <taxon>Arthropoda</taxon>
        <taxon>Hexapoda</taxon>
        <taxon>Insecta</taxon>
        <taxon>Pterygota</taxon>
        <taxon>Neoptera</taxon>
        <taxon>Paraneoptera</taxon>
        <taxon>Hemiptera</taxon>
        <taxon>Auchenorrhyncha</taxon>
        <taxon>Membracoidea</taxon>
        <taxon>Cicadellidae</taxon>
        <taxon>Iassinae</taxon>
        <taxon>Gessius</taxon>
    </lineage>
</organism>
<feature type="transmembrane region" description="Helical" evidence="17">
    <location>
        <begin position="238"/>
        <end position="257"/>
    </location>
</feature>
<name>A0A6C0MDS4_9HEMI</name>
<keyword evidence="15 17" id="KW-0472">Membrane</keyword>
<feature type="transmembrane region" description="Helical" evidence="17">
    <location>
        <begin position="135"/>
        <end position="155"/>
    </location>
</feature>
<dbReference type="AlphaFoldDB" id="A0A6C0MDS4"/>
<feature type="transmembrane region" description="Helical" evidence="17">
    <location>
        <begin position="326"/>
        <end position="347"/>
    </location>
</feature>
<evidence type="ECO:0000256" key="7">
    <source>
        <dbReference type="ARBA" id="ARBA00022660"/>
    </source>
</evidence>
<dbReference type="EMBL" id="MN577633">
    <property type="protein sequence ID" value="QHV34328.1"/>
    <property type="molecule type" value="Genomic_DNA"/>
</dbReference>
<evidence type="ECO:0000256" key="1">
    <source>
        <dbReference type="ARBA" id="ARBA00003257"/>
    </source>
</evidence>
<dbReference type="GO" id="GO:0008137">
    <property type="term" value="F:NADH dehydrogenase (ubiquinone) activity"/>
    <property type="evidence" value="ECO:0007669"/>
    <property type="project" value="UniProtKB-UniRule"/>
</dbReference>
<dbReference type="PANTHER" id="PTHR43507:SF20">
    <property type="entry name" value="NADH-UBIQUINONE OXIDOREDUCTASE CHAIN 4"/>
    <property type="match status" value="1"/>
</dbReference>
<evidence type="ECO:0000259" key="19">
    <source>
        <dbReference type="Pfam" id="PF01059"/>
    </source>
</evidence>
<dbReference type="InterPro" id="IPR000260">
    <property type="entry name" value="NADH4_N"/>
</dbReference>